<dbReference type="AlphaFoldDB" id="A0A1B6FQ95"/>
<feature type="region of interest" description="Disordered" evidence="1">
    <location>
        <begin position="89"/>
        <end position="119"/>
    </location>
</feature>
<accession>A0A1B6FQ95</accession>
<protein>
    <submittedName>
        <fullName evidence="2">Uncharacterized protein</fullName>
    </submittedName>
</protein>
<dbReference type="GO" id="GO:0030864">
    <property type="term" value="C:cortical actin cytoskeleton"/>
    <property type="evidence" value="ECO:0007669"/>
    <property type="project" value="TreeGrafter"/>
</dbReference>
<dbReference type="GO" id="GO:0030866">
    <property type="term" value="P:cortical actin cytoskeleton organization"/>
    <property type="evidence" value="ECO:0007669"/>
    <property type="project" value="TreeGrafter"/>
</dbReference>
<evidence type="ECO:0000256" key="1">
    <source>
        <dbReference type="SAM" id="MobiDB-lite"/>
    </source>
</evidence>
<dbReference type="GO" id="GO:0006893">
    <property type="term" value="P:Golgi to plasma membrane transport"/>
    <property type="evidence" value="ECO:0007669"/>
    <property type="project" value="TreeGrafter"/>
</dbReference>
<feature type="non-terminal residue" evidence="2">
    <location>
        <position position="1"/>
    </location>
</feature>
<dbReference type="GO" id="GO:0005096">
    <property type="term" value="F:GTPase activator activity"/>
    <property type="evidence" value="ECO:0007669"/>
    <property type="project" value="TreeGrafter"/>
</dbReference>
<evidence type="ECO:0000313" key="2">
    <source>
        <dbReference type="EMBL" id="JAS52203.1"/>
    </source>
</evidence>
<feature type="compositionally biased region" description="Acidic residues" evidence="1">
    <location>
        <begin position="106"/>
        <end position="119"/>
    </location>
</feature>
<dbReference type="GO" id="GO:0008593">
    <property type="term" value="P:regulation of Notch signaling pathway"/>
    <property type="evidence" value="ECO:0007669"/>
    <property type="project" value="TreeGrafter"/>
</dbReference>
<name>A0A1B6FQ95_9HEMI</name>
<reference evidence="2" key="1">
    <citation type="submission" date="2015-11" db="EMBL/GenBank/DDBJ databases">
        <title>De novo transcriptome assembly of four potential Pierce s Disease insect vectors from Arizona vineyards.</title>
        <authorList>
            <person name="Tassone E.E."/>
        </authorList>
    </citation>
    <scope>NUCLEOTIDE SEQUENCE</scope>
</reference>
<organism evidence="2">
    <name type="scientific">Cuerna arida</name>
    <dbReference type="NCBI Taxonomy" id="1464854"/>
    <lineage>
        <taxon>Eukaryota</taxon>
        <taxon>Metazoa</taxon>
        <taxon>Ecdysozoa</taxon>
        <taxon>Arthropoda</taxon>
        <taxon>Hexapoda</taxon>
        <taxon>Insecta</taxon>
        <taxon>Pterygota</taxon>
        <taxon>Neoptera</taxon>
        <taxon>Paraneoptera</taxon>
        <taxon>Hemiptera</taxon>
        <taxon>Auchenorrhyncha</taxon>
        <taxon>Membracoidea</taxon>
        <taxon>Cicadellidae</taxon>
        <taxon>Cicadellinae</taxon>
        <taxon>Proconiini</taxon>
        <taxon>Cuerna</taxon>
    </lineage>
</organism>
<dbReference type="PANTHER" id="PTHR10241:SF29">
    <property type="entry name" value="LETHAL(2) GIANT LARVAE PROTEIN"/>
    <property type="match status" value="1"/>
</dbReference>
<dbReference type="EMBL" id="GECZ01017566">
    <property type="protein sequence ID" value="JAS52203.1"/>
    <property type="molecule type" value="Transcribed_RNA"/>
</dbReference>
<feature type="non-terminal residue" evidence="2">
    <location>
        <position position="119"/>
    </location>
</feature>
<gene>
    <name evidence="2" type="ORF">g.50469</name>
</gene>
<dbReference type="GO" id="GO:0019905">
    <property type="term" value="F:syntaxin binding"/>
    <property type="evidence" value="ECO:0007669"/>
    <property type="project" value="TreeGrafter"/>
</dbReference>
<dbReference type="PANTHER" id="PTHR10241">
    <property type="entry name" value="LETHAL 2 GIANT LARVAE PROTEIN"/>
    <property type="match status" value="1"/>
</dbReference>
<dbReference type="GO" id="GO:0051294">
    <property type="term" value="P:establishment of spindle orientation"/>
    <property type="evidence" value="ECO:0007669"/>
    <property type="project" value="TreeGrafter"/>
</dbReference>
<proteinExistence type="predicted"/>
<dbReference type="GO" id="GO:0032878">
    <property type="term" value="P:regulation of establishment or maintenance of cell polarity"/>
    <property type="evidence" value="ECO:0007669"/>
    <property type="project" value="TreeGrafter"/>
</dbReference>
<dbReference type="GO" id="GO:0045159">
    <property type="term" value="F:myosin II binding"/>
    <property type="evidence" value="ECO:0007669"/>
    <property type="project" value="TreeGrafter"/>
</dbReference>
<sequence>HASAITCSQHVAQVPENLWTKIQEAGEKQLDNLFSKSTWPINGGQLLEGSDNESNRDLLLTGHEDGSIKFWDASGVALRLLYKMTTSNLFSGDESKDCSFPLSDELSNEDEEEEWPSFK</sequence>
<dbReference type="GO" id="GO:0005886">
    <property type="term" value="C:plasma membrane"/>
    <property type="evidence" value="ECO:0007669"/>
    <property type="project" value="TreeGrafter"/>
</dbReference>